<organism evidence="1 2">
    <name type="scientific">uncultured phage cr55_1</name>
    <dbReference type="NCBI Taxonomy" id="2772060"/>
    <lineage>
        <taxon>Viruses</taxon>
        <taxon>Duplodnaviria</taxon>
        <taxon>Heunggongvirae</taxon>
        <taxon>Uroviricota</taxon>
        <taxon>Caudoviricetes</taxon>
        <taxon>Crassvirales</taxon>
        <taxon>Suoliviridae</taxon>
        <taxon>Boorivirinae</taxon>
        <taxon>Culoivirus</taxon>
        <taxon>Culoivirus intestinalis</taxon>
    </lineage>
</organism>
<dbReference type="KEGG" id="vg:65128559"/>
<dbReference type="GeneID" id="65128559"/>
<evidence type="ECO:0000313" key="1">
    <source>
        <dbReference type="EMBL" id="QOR58104.1"/>
    </source>
</evidence>
<sequence>MIRLEMGEPEAKEAILKGLVTINDIEYIVHPQPNGSCDGCVFEDKEHCPKIALDICCTGGNILKYKL</sequence>
<keyword evidence="2" id="KW-1185">Reference proteome</keyword>
<accession>A0A7M1RVF2</accession>
<dbReference type="RefSeq" id="YP_010110262.1">
    <property type="nucleotide sequence ID" value="NC_055869.1"/>
</dbReference>
<protein>
    <submittedName>
        <fullName evidence="1">Uncharacterized protein</fullName>
    </submittedName>
</protein>
<evidence type="ECO:0000313" key="2">
    <source>
        <dbReference type="Proteomes" id="UP000594086"/>
    </source>
</evidence>
<name>A0A7M1RVF2_9CAUD</name>
<reference evidence="1 2" key="1">
    <citation type="submission" date="2020-07" db="EMBL/GenBank/DDBJ databases">
        <title>Taxonomic proposal: Crassvirales, a new order of highly abundant and diverse bacterial viruses.</title>
        <authorList>
            <person name="Shkoporov A.N."/>
            <person name="Stockdale S.R."/>
            <person name="Guerin E."/>
            <person name="Ross R.P."/>
            <person name="Hill C."/>
        </authorList>
    </citation>
    <scope>NUCLEOTIDE SEQUENCE [LARGE SCALE GENOMIC DNA]</scope>
</reference>
<dbReference type="EMBL" id="MT774376">
    <property type="protein sequence ID" value="QOR58104.1"/>
    <property type="molecule type" value="Genomic_DNA"/>
</dbReference>
<dbReference type="Proteomes" id="UP000594086">
    <property type="component" value="Segment"/>
</dbReference>
<proteinExistence type="predicted"/>